<accession>A0ABP3D5C6</accession>
<keyword evidence="5" id="KW-1185">Reference proteome</keyword>
<dbReference type="EMBL" id="BAAADG010000004">
    <property type="protein sequence ID" value="GAA0222502.1"/>
    <property type="molecule type" value="Genomic_DNA"/>
</dbReference>
<reference evidence="5" key="1">
    <citation type="journal article" date="2019" name="Int. J. Syst. Evol. Microbiol.">
        <title>The Global Catalogue of Microorganisms (GCM) 10K type strain sequencing project: providing services to taxonomists for standard genome sequencing and annotation.</title>
        <authorList>
            <consortium name="The Broad Institute Genomics Platform"/>
            <consortium name="The Broad Institute Genome Sequencing Center for Infectious Disease"/>
            <person name="Wu L."/>
            <person name="Ma J."/>
        </authorList>
    </citation>
    <scope>NUCLEOTIDE SEQUENCE [LARGE SCALE GENOMIC DNA]</scope>
    <source>
        <strain evidence="5">JCM 6886</strain>
    </source>
</reference>
<name>A0ABP3D5C6_9GAMM</name>
<dbReference type="Proteomes" id="UP001501476">
    <property type="component" value="Unassembled WGS sequence"/>
</dbReference>
<dbReference type="PANTHER" id="PTHR43673:SF10">
    <property type="entry name" value="NADH DEHYDROGENASE_NAD(P)H NITROREDUCTASE XCC3605-RELATED"/>
    <property type="match status" value="1"/>
</dbReference>
<protein>
    <submittedName>
        <fullName evidence="4">Nitroreductase family protein</fullName>
    </submittedName>
</protein>
<evidence type="ECO:0000256" key="1">
    <source>
        <dbReference type="ARBA" id="ARBA00007118"/>
    </source>
</evidence>
<dbReference type="RefSeq" id="WP_286304545.1">
    <property type="nucleotide sequence ID" value="NZ_AP027741.1"/>
</dbReference>
<feature type="domain" description="Nitroreductase" evidence="3">
    <location>
        <begin position="17"/>
        <end position="162"/>
    </location>
</feature>
<comment type="caution">
    <text evidence="4">The sequence shown here is derived from an EMBL/GenBank/DDBJ whole genome shotgun (WGS) entry which is preliminary data.</text>
</comment>
<evidence type="ECO:0000259" key="3">
    <source>
        <dbReference type="Pfam" id="PF00881"/>
    </source>
</evidence>
<evidence type="ECO:0000313" key="4">
    <source>
        <dbReference type="EMBL" id="GAA0222502.1"/>
    </source>
</evidence>
<dbReference type="Pfam" id="PF00881">
    <property type="entry name" value="Nitroreductase"/>
    <property type="match status" value="1"/>
</dbReference>
<dbReference type="Gene3D" id="3.40.109.10">
    <property type="entry name" value="NADH Oxidase"/>
    <property type="match status" value="1"/>
</dbReference>
<keyword evidence="2" id="KW-0560">Oxidoreductase</keyword>
<evidence type="ECO:0000256" key="2">
    <source>
        <dbReference type="ARBA" id="ARBA00023002"/>
    </source>
</evidence>
<organism evidence="4 5">
    <name type="scientific">Methylophaga marina</name>
    <dbReference type="NCBI Taxonomy" id="45495"/>
    <lineage>
        <taxon>Bacteria</taxon>
        <taxon>Pseudomonadati</taxon>
        <taxon>Pseudomonadota</taxon>
        <taxon>Gammaproteobacteria</taxon>
        <taxon>Thiotrichales</taxon>
        <taxon>Piscirickettsiaceae</taxon>
        <taxon>Methylophaga</taxon>
    </lineage>
</organism>
<dbReference type="InterPro" id="IPR000415">
    <property type="entry name" value="Nitroreductase-like"/>
</dbReference>
<comment type="similarity">
    <text evidence="1">Belongs to the nitroreductase family.</text>
</comment>
<evidence type="ECO:0000313" key="5">
    <source>
        <dbReference type="Proteomes" id="UP001501476"/>
    </source>
</evidence>
<sequence length="196" mass="22061">MIQKPADTAQPIEKVMAERWSGRAYDPTVMVSQEEITALCEAARWAPSCFGDEPWRYLVCDKNTDRTAWEKLLSALAPGNQEWAKNAPVLILAASVPLFSQNDKPNRWSGYDTGAASISLCLQATSMGLMSHQMGGFDDKKIREAFAISDDIHMWSVIAIGHQAALDNLTEEQLERELSPRQRRPLEQAFFMNKWS</sequence>
<dbReference type="InterPro" id="IPR029479">
    <property type="entry name" value="Nitroreductase"/>
</dbReference>
<dbReference type="CDD" id="cd02138">
    <property type="entry name" value="TdsD-like"/>
    <property type="match status" value="1"/>
</dbReference>
<dbReference type="PANTHER" id="PTHR43673">
    <property type="entry name" value="NAD(P)H NITROREDUCTASE YDGI-RELATED"/>
    <property type="match status" value="1"/>
</dbReference>
<proteinExistence type="inferred from homology"/>
<dbReference type="SUPFAM" id="SSF55469">
    <property type="entry name" value="FMN-dependent nitroreductase-like"/>
    <property type="match status" value="1"/>
</dbReference>
<gene>
    <name evidence="4" type="ORF">GCM10008964_12540</name>
</gene>